<evidence type="ECO:0000256" key="1">
    <source>
        <dbReference type="SAM" id="SignalP"/>
    </source>
</evidence>
<comment type="caution">
    <text evidence="2">The sequence shown here is derived from an EMBL/GenBank/DDBJ whole genome shotgun (WGS) entry which is preliminary data.</text>
</comment>
<dbReference type="EMBL" id="LDOT01000023">
    <property type="protein sequence ID" value="KLV04092.1"/>
    <property type="molecule type" value="Genomic_DNA"/>
</dbReference>
<dbReference type="Proteomes" id="UP000036097">
    <property type="component" value="Unassembled WGS sequence"/>
</dbReference>
<sequence>MTKRIVALCPLGLASILLTMPAAASPQTATPHWQHSLELYFMGLNIRGDSTIRNRTLDLDVDPKFIMDNLDIGAMARWESIYHQQWGFYLDYSFMELSGETDNLLSSTENLVLKSDIDIRQGVLEAKGFKRYHYPFGTLDYMIGLRWWDNDISAEFFRRDNQRIFDKFSLDENWVDYVVGVRWINAINKHWLFHVSVDAGLGSDTDFTSAIQTGVRYRINHWSDINIAYKSTWVDYDNQDNFAYNTASQGFLLGWTAHF</sequence>
<name>A0A0J1JPD6_9GAMM</name>
<evidence type="ECO:0000313" key="2">
    <source>
        <dbReference type="EMBL" id="KLV04092.1"/>
    </source>
</evidence>
<proteinExistence type="predicted"/>
<evidence type="ECO:0000313" key="3">
    <source>
        <dbReference type="Proteomes" id="UP000036097"/>
    </source>
</evidence>
<organism evidence="2 3">
    <name type="scientific">Photobacterium aquae</name>
    <dbReference type="NCBI Taxonomy" id="1195763"/>
    <lineage>
        <taxon>Bacteria</taxon>
        <taxon>Pseudomonadati</taxon>
        <taxon>Pseudomonadota</taxon>
        <taxon>Gammaproteobacteria</taxon>
        <taxon>Vibrionales</taxon>
        <taxon>Vibrionaceae</taxon>
        <taxon>Photobacterium</taxon>
    </lineage>
</organism>
<feature type="chain" id="PRO_5005253686" evidence="1">
    <location>
        <begin position="25"/>
        <end position="259"/>
    </location>
</feature>
<feature type="signal peptide" evidence="1">
    <location>
        <begin position="1"/>
        <end position="24"/>
    </location>
</feature>
<dbReference type="OrthoDB" id="5725705at2"/>
<keyword evidence="1" id="KW-0732">Signal</keyword>
<dbReference type="PATRIC" id="fig|1195763.3.peg.3385"/>
<reference evidence="2 3" key="1">
    <citation type="submission" date="2015-05" db="EMBL/GenBank/DDBJ databases">
        <title>Photobacterium galathea sp. nov.</title>
        <authorList>
            <person name="Machado H."/>
            <person name="Gram L."/>
        </authorList>
    </citation>
    <scope>NUCLEOTIDE SEQUENCE [LARGE SCALE GENOMIC DNA]</scope>
    <source>
        <strain evidence="2 3">CGMCC 1.12159</strain>
    </source>
</reference>
<dbReference type="STRING" id="1195763.ABT56_15885"/>
<keyword evidence="3" id="KW-1185">Reference proteome</keyword>
<accession>A0A0J1JPD6</accession>
<dbReference type="AlphaFoldDB" id="A0A0J1JPD6"/>
<gene>
    <name evidence="2" type="ORF">ABT56_15885</name>
</gene>
<protein>
    <submittedName>
        <fullName evidence="2">Uncharacterized protein</fullName>
    </submittedName>
</protein>